<evidence type="ECO:0000313" key="2">
    <source>
        <dbReference type="Proteomes" id="UP000265419"/>
    </source>
</evidence>
<comment type="caution">
    <text evidence="1">The sequence shown here is derived from an EMBL/GenBank/DDBJ whole genome shotgun (WGS) entry which is preliminary data.</text>
</comment>
<dbReference type="Pfam" id="PF08713">
    <property type="entry name" value="DNA_alkylation"/>
    <property type="match status" value="1"/>
</dbReference>
<evidence type="ECO:0000313" key="1">
    <source>
        <dbReference type="EMBL" id="RII42912.1"/>
    </source>
</evidence>
<dbReference type="InterPro" id="IPR016024">
    <property type="entry name" value="ARM-type_fold"/>
</dbReference>
<sequence>MSTTDVLAELESMRDERVLAVNRRHGDEHAVNLTALRGVAKRLGKDAELAEELWASGSPDARLLALLMVRPSAFTPDRLDAMLREASLPKVQDWFVNYIVKKSKHSPALRELWLADADPVVESAGWALVSETIAKGKEALDHDALLATIEARMKEAPERLQWAMNQALATIGIEDEARRARASEIGERLEVLKDYPVAPGCISPFAPIWIAEMSARKGA</sequence>
<gene>
    <name evidence="1" type="ORF">DWB68_05070</name>
</gene>
<accession>A0A399JFJ3</accession>
<protein>
    <submittedName>
        <fullName evidence="1">DNA alkylation repair protein</fullName>
    </submittedName>
</protein>
<dbReference type="PANTHER" id="PTHR41291">
    <property type="entry name" value="DNA ALKYLATION REPAIR PROTEIN"/>
    <property type="match status" value="1"/>
</dbReference>
<dbReference type="PANTHER" id="PTHR41291:SF1">
    <property type="entry name" value="DNA ALKYLATION REPAIR PROTEIN"/>
    <property type="match status" value="1"/>
</dbReference>
<dbReference type="RefSeq" id="WP_119424057.1">
    <property type="nucleotide sequence ID" value="NZ_QQXK01000007.1"/>
</dbReference>
<dbReference type="SUPFAM" id="SSF48371">
    <property type="entry name" value="ARM repeat"/>
    <property type="match status" value="1"/>
</dbReference>
<dbReference type="Proteomes" id="UP000265419">
    <property type="component" value="Unassembled WGS sequence"/>
</dbReference>
<dbReference type="Gene3D" id="1.25.10.90">
    <property type="match status" value="1"/>
</dbReference>
<keyword evidence="2" id="KW-1185">Reference proteome</keyword>
<dbReference type="AlphaFoldDB" id="A0A399JFJ3"/>
<proteinExistence type="predicted"/>
<organism evidence="1 2">
    <name type="scientific">Galactobacter valiniphilus</name>
    <dbReference type="NCBI Taxonomy" id="2676122"/>
    <lineage>
        <taxon>Bacteria</taxon>
        <taxon>Bacillati</taxon>
        <taxon>Actinomycetota</taxon>
        <taxon>Actinomycetes</taxon>
        <taxon>Micrococcales</taxon>
        <taxon>Micrococcaceae</taxon>
        <taxon>Galactobacter</taxon>
    </lineage>
</organism>
<name>A0A399JFJ3_9MICC</name>
<reference evidence="1 2" key="1">
    <citation type="submission" date="2018-07" db="EMBL/GenBank/DDBJ databases">
        <title>Arthrobacter sp. nov., isolated from raw cow's milk with high bacterial count.</title>
        <authorList>
            <person name="Hahne J."/>
            <person name="Isele D."/>
            <person name="Lipski A."/>
        </authorList>
    </citation>
    <scope>NUCLEOTIDE SEQUENCE [LARGE SCALE GENOMIC DNA]</scope>
    <source>
        <strain evidence="1 2">JZ R-35</strain>
    </source>
</reference>
<dbReference type="InterPro" id="IPR014825">
    <property type="entry name" value="DNA_alkylation"/>
</dbReference>
<dbReference type="EMBL" id="QQXK01000007">
    <property type="protein sequence ID" value="RII42912.1"/>
    <property type="molecule type" value="Genomic_DNA"/>
</dbReference>